<evidence type="ECO:0000256" key="1">
    <source>
        <dbReference type="ARBA" id="ARBA00005762"/>
    </source>
</evidence>
<dbReference type="InterPro" id="IPR058751">
    <property type="entry name" value="RDRP_helical"/>
</dbReference>
<dbReference type="GO" id="GO:0003968">
    <property type="term" value="F:RNA-directed RNA polymerase activity"/>
    <property type="evidence" value="ECO:0007669"/>
    <property type="project" value="UniProtKB-KW"/>
</dbReference>
<dbReference type="AlphaFoldDB" id="A0AA89B3Z9"/>
<sequence length="997" mass="112650">MADPSIQVPLPFSVEKLLHKISVDQAQSTADPYARRLLASLGEEMSLDILRRIAVTPIKTTLSRFIVFMVKKYGQEGACVSPQRWAPSAESVCLSPMGRCSLSESVSCSPSQVNYYFGVLLLWRADDASYKSPIPQHRIYSPCSTPERATAGAISQQLLVLSELEFRKAFLILSYIGRKKLEDVMTVNQILKLKHQDLPMTLFESALWNDYGSKLCDDKNDRAKCLDWDSGKTHLYHCHVSLDGSYSFKGPYLNATKTHLQRALGDENVLIVKFAEEATGSTSSATRSSNHNAAFIKIAEEGILVGLRRYRFYVFKDGGKEGKKKTKASSGVRCYFVRMESLAPFDEREPYILSDKTVHEARCLFMHVHMVSSMAKYAARFSLILSKTMKLPIDLASLHIERIEDIPCRDENDCVVYDDGEPRIHTDGTGYISEDLAVKCPKEFSNAKYIDDGALKPLLIQCRIFNNGCAVKGTLLVNRKLPPKTIQVRPSMIKVETDLSHRDLQPFNSLEVVAISHKPRKATLSKNLIALLCFGGVPKDFFLDLLANAIEDARSVFSNKRAALRVALNHGEIDDDFTTTRMILAGIPLDEPGLRYRLSRLAKEERKGLKGGRLPISESFYLMGTTDPTGVLNSDEVCVILENGQISGKVLVYRNPGLHFGDIHVLNAVYVKDLEDFVGNAKFAIFFSTKGRRSVASEIANGDFDGDMYWVSRNPQLLTSFKESKPWERIYSTPNACSKKPREFSSKEELEREYFQLFLSTCKQRNVMGVAADSWLAFMDRLLTLGDCGTDETEQIKKTMLNLVDRYYDALDASKSGKKVEVPDELRAEMFPHYMERVKKYQSTSVLGIIYDTVQFGQTEDSSIEDFMKLSCFDAEIPDDVKLRWKEEYDAYRKEMQQALNSGNEPNHAADEVTKRYKKMLYGALEFEESERKMEDIYNDALSIYHATYDHAKSRGEVKKCNFAWKVAGSALCKFYAMKQSEKSITCSPSVLRELLN</sequence>
<keyword evidence="3 9" id="KW-0808">Transferase</keyword>
<comment type="caution">
    <text evidence="14">The sequence shown here is derived from an EMBL/GenBank/DDBJ whole genome shotgun (WGS) entry which is preliminary data.</text>
</comment>
<evidence type="ECO:0000313" key="15">
    <source>
        <dbReference type="Proteomes" id="UP001188597"/>
    </source>
</evidence>
<feature type="domain" description="RDRP helical" evidence="12">
    <location>
        <begin position="157"/>
        <end position="227"/>
    </location>
</feature>
<dbReference type="InterPro" id="IPR058697">
    <property type="entry name" value="RDRP3-5_N"/>
</dbReference>
<evidence type="ECO:0000256" key="3">
    <source>
        <dbReference type="ARBA" id="ARBA00022679"/>
    </source>
</evidence>
<evidence type="ECO:0000259" key="10">
    <source>
        <dbReference type="Pfam" id="PF05183"/>
    </source>
</evidence>
<keyword evidence="5 9" id="KW-0694">RNA-binding</keyword>
<feature type="domain" description="RDRP core" evidence="10">
    <location>
        <begin position="246"/>
        <end position="854"/>
    </location>
</feature>
<dbReference type="PANTHER" id="PTHR23079:SF55">
    <property type="entry name" value="RNA-DIRECTED RNA POLYMERASE"/>
    <property type="match status" value="1"/>
</dbReference>
<dbReference type="InterPro" id="IPR007855">
    <property type="entry name" value="RDRP"/>
</dbReference>
<dbReference type="Pfam" id="PF26249">
    <property type="entry name" value="4HB_RdRP3_N"/>
    <property type="match status" value="1"/>
</dbReference>
<dbReference type="GO" id="GO:0030422">
    <property type="term" value="P:siRNA processing"/>
    <property type="evidence" value="ECO:0007669"/>
    <property type="project" value="TreeGrafter"/>
</dbReference>
<evidence type="ECO:0000256" key="4">
    <source>
        <dbReference type="ARBA" id="ARBA00022695"/>
    </source>
</evidence>
<keyword evidence="4 9" id="KW-0548">Nucleotidyltransferase</keyword>
<dbReference type="InterPro" id="IPR057596">
    <property type="entry name" value="RDRP_core"/>
</dbReference>
<reference evidence="14" key="1">
    <citation type="submission" date="2022-12" db="EMBL/GenBank/DDBJ databases">
        <title>Draft genome assemblies for two species of Escallonia (Escalloniales).</title>
        <authorList>
            <person name="Chanderbali A."/>
            <person name="Dervinis C."/>
            <person name="Anghel I."/>
            <person name="Soltis D."/>
            <person name="Soltis P."/>
            <person name="Zapata F."/>
        </authorList>
    </citation>
    <scope>NUCLEOTIDE SEQUENCE</scope>
    <source>
        <strain evidence="14">UCBG64.0493</strain>
        <tissue evidence="14">Leaf</tissue>
    </source>
</reference>
<comment type="function">
    <text evidence="8 9">Probably involved in the RNA silencing pathway and required for the generation of small interfering RNAs (siRNAs).</text>
</comment>
<name>A0AA89B3Z9_9ASTE</name>
<evidence type="ECO:0000259" key="12">
    <source>
        <dbReference type="Pfam" id="PF26252"/>
    </source>
</evidence>
<keyword evidence="15" id="KW-1185">Reference proteome</keyword>
<dbReference type="Pfam" id="PF26252">
    <property type="entry name" value="RdRP_helical"/>
    <property type="match status" value="1"/>
</dbReference>
<evidence type="ECO:0000256" key="7">
    <source>
        <dbReference type="ARBA" id="ARBA00048744"/>
    </source>
</evidence>
<organism evidence="14 15">
    <name type="scientific">Escallonia herrerae</name>
    <dbReference type="NCBI Taxonomy" id="1293975"/>
    <lineage>
        <taxon>Eukaryota</taxon>
        <taxon>Viridiplantae</taxon>
        <taxon>Streptophyta</taxon>
        <taxon>Embryophyta</taxon>
        <taxon>Tracheophyta</taxon>
        <taxon>Spermatophyta</taxon>
        <taxon>Magnoliopsida</taxon>
        <taxon>eudicotyledons</taxon>
        <taxon>Gunneridae</taxon>
        <taxon>Pentapetalae</taxon>
        <taxon>asterids</taxon>
        <taxon>campanulids</taxon>
        <taxon>Escalloniales</taxon>
        <taxon>Escalloniaceae</taxon>
        <taxon>Escallonia</taxon>
    </lineage>
</organism>
<dbReference type="EC" id="2.7.7.48" evidence="9"/>
<dbReference type="EMBL" id="JAVXUP010000575">
    <property type="protein sequence ID" value="KAK3024913.1"/>
    <property type="molecule type" value="Genomic_DNA"/>
</dbReference>
<dbReference type="GO" id="GO:0031380">
    <property type="term" value="C:nuclear RNA-directed RNA polymerase complex"/>
    <property type="evidence" value="ECO:0007669"/>
    <property type="project" value="TreeGrafter"/>
</dbReference>
<evidence type="ECO:0000256" key="9">
    <source>
        <dbReference type="RuleBase" id="RU363098"/>
    </source>
</evidence>
<comment type="catalytic activity">
    <reaction evidence="7 9">
        <text>RNA(n) + a ribonucleoside 5'-triphosphate = RNA(n+1) + diphosphate</text>
        <dbReference type="Rhea" id="RHEA:21248"/>
        <dbReference type="Rhea" id="RHEA-COMP:14527"/>
        <dbReference type="Rhea" id="RHEA-COMP:17342"/>
        <dbReference type="ChEBI" id="CHEBI:33019"/>
        <dbReference type="ChEBI" id="CHEBI:61557"/>
        <dbReference type="ChEBI" id="CHEBI:140395"/>
        <dbReference type="EC" id="2.7.7.48"/>
    </reaction>
</comment>
<proteinExistence type="inferred from homology"/>
<evidence type="ECO:0000259" key="13">
    <source>
        <dbReference type="Pfam" id="PF26253"/>
    </source>
</evidence>
<dbReference type="Pfam" id="PF05183">
    <property type="entry name" value="RdRP"/>
    <property type="match status" value="1"/>
</dbReference>
<evidence type="ECO:0000259" key="11">
    <source>
        <dbReference type="Pfam" id="PF26249"/>
    </source>
</evidence>
<dbReference type="InterPro" id="IPR058752">
    <property type="entry name" value="RDRP_C_head"/>
</dbReference>
<evidence type="ECO:0000256" key="2">
    <source>
        <dbReference type="ARBA" id="ARBA00022484"/>
    </source>
</evidence>
<comment type="similarity">
    <text evidence="1 9">Belongs to the RdRP family.</text>
</comment>
<evidence type="ECO:0000313" key="14">
    <source>
        <dbReference type="EMBL" id="KAK3024913.1"/>
    </source>
</evidence>
<keyword evidence="2 9" id="KW-0696">RNA-directed RNA polymerase</keyword>
<protein>
    <recommendedName>
        <fullName evidence="9">RNA-dependent RNA polymerase</fullName>
        <ecNumber evidence="9">2.7.7.48</ecNumber>
    </recommendedName>
</protein>
<gene>
    <name evidence="14" type="ORF">RJ639_043228</name>
</gene>
<dbReference type="PANTHER" id="PTHR23079">
    <property type="entry name" value="RNA-DEPENDENT RNA POLYMERASE"/>
    <property type="match status" value="1"/>
</dbReference>
<evidence type="ECO:0000256" key="8">
    <source>
        <dbReference type="ARBA" id="ARBA00093763"/>
    </source>
</evidence>
<accession>A0AA89B3Z9</accession>
<dbReference type="Proteomes" id="UP001188597">
    <property type="component" value="Unassembled WGS sequence"/>
</dbReference>
<feature type="domain" description="RDRP C-terminal head" evidence="13">
    <location>
        <begin position="903"/>
        <end position="991"/>
    </location>
</feature>
<dbReference type="Pfam" id="PF26253">
    <property type="entry name" value="RdRP_head"/>
    <property type="match status" value="1"/>
</dbReference>
<evidence type="ECO:0000256" key="6">
    <source>
        <dbReference type="ARBA" id="ARBA00023158"/>
    </source>
</evidence>
<feature type="domain" description="RDRP3-5 N-terminal" evidence="11">
    <location>
        <begin position="9"/>
        <end position="72"/>
    </location>
</feature>
<evidence type="ECO:0000256" key="5">
    <source>
        <dbReference type="ARBA" id="ARBA00022884"/>
    </source>
</evidence>
<keyword evidence="6 9" id="KW-0943">RNA-mediated gene silencing</keyword>
<dbReference type="GO" id="GO:0003723">
    <property type="term" value="F:RNA binding"/>
    <property type="evidence" value="ECO:0007669"/>
    <property type="project" value="UniProtKB-KW"/>
</dbReference>